<accession>A0A506UD86</accession>
<evidence type="ECO:0000256" key="2">
    <source>
        <dbReference type="SAM" id="MobiDB-lite"/>
    </source>
</evidence>
<keyword evidence="1" id="KW-0732">Signal</keyword>
<dbReference type="PANTHER" id="PTHR33376:SF15">
    <property type="entry name" value="BLL6794 PROTEIN"/>
    <property type="match status" value="1"/>
</dbReference>
<gene>
    <name evidence="3" type="ORF">FJU11_04155</name>
</gene>
<dbReference type="Gene3D" id="3.40.190.170">
    <property type="entry name" value="Bacterial extracellular solute-binding protein, family 7"/>
    <property type="match status" value="1"/>
</dbReference>
<sequence length="422" mass="46888">MVRLQASFRRTVAGCLQRKWEEPMIYRPLAAAIVAATLAHAPAFAQSDEATLSSVQQSVKEAIDWRDLKLDDYGAPKIIYDGDPVTINFSSHLPEQSAQAKFLKQAFQVLEKMSDGKLVVKARWSGTVHSVSEGFEANRSGITDMSACFTFLNITSFPLTKALSLPGLFPDAGTLSIVAEHLADKYFRKEFERQGVYLEGITGSARFNLFSNRPITKLEDLQGLKVRSGSGVNQDVFAALGATPVNISSADFFSALQRGLLDAVFTSDAAAKAFRINEAASDHTDTPINHMPLEFCMSQAKYASLPADLQEVFYRWSRQKSQAESQLSFTLASAEARKQFIDQGMKYNEIDPAEFKRWQKKFDPVIQEYIKDGEAKGLPTKQLVQDIRDLVKKYGPMSRSERMDNTISDPATKVSPLKNAIN</sequence>
<dbReference type="AlphaFoldDB" id="A0A506UD86"/>
<protein>
    <recommendedName>
        <fullName evidence="5">C4-dicarboxylate ABC transporter substrate-binding protein</fullName>
    </recommendedName>
</protein>
<dbReference type="PANTHER" id="PTHR33376">
    <property type="match status" value="1"/>
</dbReference>
<evidence type="ECO:0008006" key="5">
    <source>
        <dbReference type="Google" id="ProtNLM"/>
    </source>
</evidence>
<dbReference type="NCBIfam" id="NF037995">
    <property type="entry name" value="TRAP_S1"/>
    <property type="match status" value="1"/>
</dbReference>
<dbReference type="InterPro" id="IPR038404">
    <property type="entry name" value="TRAP_DctP_sf"/>
</dbReference>
<dbReference type="Pfam" id="PF03480">
    <property type="entry name" value="DctP"/>
    <property type="match status" value="1"/>
</dbReference>
<dbReference type="EMBL" id="VHLH01000005">
    <property type="protein sequence ID" value="TPW30629.1"/>
    <property type="molecule type" value="Genomic_DNA"/>
</dbReference>
<keyword evidence="4" id="KW-1185">Reference proteome</keyword>
<reference evidence="3 4" key="1">
    <citation type="submission" date="2019-06" db="EMBL/GenBank/DDBJ databases">
        <authorList>
            <person name="Li M."/>
        </authorList>
    </citation>
    <scope>NUCLEOTIDE SEQUENCE [LARGE SCALE GENOMIC DNA]</scope>
    <source>
        <strain evidence="3 4">BGMRC6574</strain>
    </source>
</reference>
<dbReference type="GO" id="GO:0055085">
    <property type="term" value="P:transmembrane transport"/>
    <property type="evidence" value="ECO:0007669"/>
    <property type="project" value="InterPro"/>
</dbReference>
<evidence type="ECO:0000256" key="1">
    <source>
        <dbReference type="ARBA" id="ARBA00022729"/>
    </source>
</evidence>
<evidence type="ECO:0000313" key="3">
    <source>
        <dbReference type="EMBL" id="TPW30629.1"/>
    </source>
</evidence>
<proteinExistence type="predicted"/>
<dbReference type="InterPro" id="IPR018389">
    <property type="entry name" value="DctP_fam"/>
</dbReference>
<comment type="caution">
    <text evidence="3">The sequence shown here is derived from an EMBL/GenBank/DDBJ whole genome shotgun (WGS) entry which is preliminary data.</text>
</comment>
<name>A0A506UD86_9HYPH</name>
<feature type="region of interest" description="Disordered" evidence="2">
    <location>
        <begin position="398"/>
        <end position="422"/>
    </location>
</feature>
<dbReference type="OrthoDB" id="7822595at2"/>
<dbReference type="Proteomes" id="UP000320314">
    <property type="component" value="Unassembled WGS sequence"/>
</dbReference>
<evidence type="ECO:0000313" key="4">
    <source>
        <dbReference type="Proteomes" id="UP000320314"/>
    </source>
</evidence>
<organism evidence="3 4">
    <name type="scientific">Pararhizobium mangrovi</name>
    <dbReference type="NCBI Taxonomy" id="2590452"/>
    <lineage>
        <taxon>Bacteria</taxon>
        <taxon>Pseudomonadati</taxon>
        <taxon>Pseudomonadota</taxon>
        <taxon>Alphaproteobacteria</taxon>
        <taxon>Hyphomicrobiales</taxon>
        <taxon>Rhizobiaceae</taxon>
        <taxon>Rhizobium/Agrobacterium group</taxon>
        <taxon>Pararhizobium</taxon>
    </lineage>
</organism>